<dbReference type="InterPro" id="IPR008189">
    <property type="entry name" value="rRNA_ssu_MeTfrase_I"/>
</dbReference>
<dbReference type="InterPro" id="IPR014777">
    <property type="entry name" value="4pyrrole_Mease_sub1"/>
</dbReference>
<dbReference type="PANTHER" id="PTHR46111">
    <property type="entry name" value="RIBOSOMAL RNA SMALL SUBUNIT METHYLTRANSFERASE I"/>
    <property type="match status" value="1"/>
</dbReference>
<keyword evidence="2" id="KW-1185">Reference proteome</keyword>
<dbReference type="SUPFAM" id="SSF53790">
    <property type="entry name" value="Tetrapyrrole methylase"/>
    <property type="match status" value="1"/>
</dbReference>
<proteinExistence type="predicted"/>
<evidence type="ECO:0000313" key="2">
    <source>
        <dbReference type="Proteomes" id="UP000218069"/>
    </source>
</evidence>
<keyword evidence="1" id="KW-0808">Transferase</keyword>
<evidence type="ECO:0000313" key="1">
    <source>
        <dbReference type="EMBL" id="SNX28191.1"/>
    </source>
</evidence>
<dbReference type="AlphaFoldDB" id="A0A240E106"/>
<dbReference type="RefSeq" id="WP_096672264.1">
    <property type="nucleotide sequence ID" value="NZ_OANS01000001.1"/>
</dbReference>
<dbReference type="InterPro" id="IPR035996">
    <property type="entry name" value="4pyrrol_Methylase_sf"/>
</dbReference>
<dbReference type="CDD" id="cd11649">
    <property type="entry name" value="RsmI_like"/>
    <property type="match status" value="1"/>
</dbReference>
<dbReference type="GO" id="GO:0032259">
    <property type="term" value="P:methylation"/>
    <property type="evidence" value="ECO:0007669"/>
    <property type="project" value="UniProtKB-KW"/>
</dbReference>
<accession>A0A240E106</accession>
<name>A0A240E106_9BURK</name>
<protein>
    <submittedName>
        <fullName evidence="1">16S rRNA (Cytidine1402-2'-O)-methyltransferase</fullName>
    </submittedName>
</protein>
<dbReference type="Gene3D" id="3.30.950.10">
    <property type="entry name" value="Methyltransferase, Cobalt-precorrin-4 Transmethylase, Domain 2"/>
    <property type="match status" value="1"/>
</dbReference>
<dbReference type="GO" id="GO:0008168">
    <property type="term" value="F:methyltransferase activity"/>
    <property type="evidence" value="ECO:0007669"/>
    <property type="project" value="UniProtKB-KW"/>
</dbReference>
<organism evidence="1 2">
    <name type="scientific">Polynucleobacter meluiroseus</name>
    <dbReference type="NCBI Taxonomy" id="1938814"/>
    <lineage>
        <taxon>Bacteria</taxon>
        <taxon>Pseudomonadati</taxon>
        <taxon>Pseudomonadota</taxon>
        <taxon>Betaproteobacteria</taxon>
        <taxon>Burkholderiales</taxon>
        <taxon>Burkholderiaceae</taxon>
        <taxon>Polynucleobacter</taxon>
    </lineage>
</organism>
<dbReference type="InterPro" id="IPR014776">
    <property type="entry name" value="4pyrrole_Mease_sub2"/>
</dbReference>
<dbReference type="Gene3D" id="3.40.1010.10">
    <property type="entry name" value="Cobalt-precorrin-4 Transmethylase, Domain 1"/>
    <property type="match status" value="1"/>
</dbReference>
<sequence>MPNPTLGTLYLIPNTLGDEARTEQLPWVLPNETLLHTAKLQHWIVEDAKTARAFLKAVEQLTPLICPIQEMQMSEWRGAARNAKYADAVKPLDLLKPLLAGNDMGLMSEAGVPGVADPGAELVLAAHQMGAIVKPMVGPSSILLGLMASGLNGQRFAFQGYVPHDAQERITKLKQLEVESRKLQQTQIWIETPYRNVAMLMACLNTLAPQSLLCLGVDLSLKSEMISTLSIADWRKRYPNEAACAVFQNRPAIFLLLA</sequence>
<keyword evidence="1" id="KW-0489">Methyltransferase</keyword>
<dbReference type="Proteomes" id="UP000218069">
    <property type="component" value="Unassembled WGS sequence"/>
</dbReference>
<gene>
    <name evidence="1" type="ORF">SAMN06295945_0513</name>
</gene>
<dbReference type="PANTHER" id="PTHR46111:SF2">
    <property type="entry name" value="SAM-DEPENDENT METHYLTRANSFERASE"/>
    <property type="match status" value="1"/>
</dbReference>
<reference evidence="2" key="1">
    <citation type="submission" date="2017-08" db="EMBL/GenBank/DDBJ databases">
        <authorList>
            <person name="Varghese N."/>
            <person name="Submissions S."/>
        </authorList>
    </citation>
    <scope>NUCLEOTIDE SEQUENCE [LARGE SCALE GENOMIC DNA]</scope>
    <source>
        <strain evidence="2">AP-Melu-1000-B4</strain>
    </source>
</reference>
<dbReference type="OrthoDB" id="7061662at2"/>
<dbReference type="EMBL" id="OANS01000001">
    <property type="protein sequence ID" value="SNX28191.1"/>
    <property type="molecule type" value="Genomic_DNA"/>
</dbReference>